<organism evidence="3 4">
    <name type="scientific">Ceratobasidium theobromae</name>
    <dbReference type="NCBI Taxonomy" id="1582974"/>
    <lineage>
        <taxon>Eukaryota</taxon>
        <taxon>Fungi</taxon>
        <taxon>Dikarya</taxon>
        <taxon>Basidiomycota</taxon>
        <taxon>Agaricomycotina</taxon>
        <taxon>Agaricomycetes</taxon>
        <taxon>Cantharellales</taxon>
        <taxon>Ceratobasidiaceae</taxon>
        <taxon>Ceratobasidium</taxon>
    </lineage>
</organism>
<dbReference type="Gene3D" id="3.40.50.300">
    <property type="entry name" value="P-loop containing nucleotide triphosphate hydrolases"/>
    <property type="match status" value="1"/>
</dbReference>
<evidence type="ECO:0000313" key="4">
    <source>
        <dbReference type="Proteomes" id="UP000383932"/>
    </source>
</evidence>
<dbReference type="GO" id="GO:0005524">
    <property type="term" value="F:ATP binding"/>
    <property type="evidence" value="ECO:0007669"/>
    <property type="project" value="UniProtKB-KW"/>
</dbReference>
<dbReference type="InterPro" id="IPR051055">
    <property type="entry name" value="PIF1_helicase"/>
</dbReference>
<proteinExistence type="inferred from homology"/>
<comment type="similarity">
    <text evidence="1">Belongs to the helicase family.</text>
</comment>
<dbReference type="Proteomes" id="UP000383932">
    <property type="component" value="Unassembled WGS sequence"/>
</dbReference>
<comment type="catalytic activity">
    <reaction evidence="1">
        <text>ATP + H2O = ADP + phosphate + H(+)</text>
        <dbReference type="Rhea" id="RHEA:13065"/>
        <dbReference type="ChEBI" id="CHEBI:15377"/>
        <dbReference type="ChEBI" id="CHEBI:15378"/>
        <dbReference type="ChEBI" id="CHEBI:30616"/>
        <dbReference type="ChEBI" id="CHEBI:43474"/>
        <dbReference type="ChEBI" id="CHEBI:456216"/>
        <dbReference type="EC" id="5.6.2.3"/>
    </reaction>
</comment>
<keyword evidence="1" id="KW-0067">ATP-binding</keyword>
<dbReference type="EMBL" id="SSOP01000431">
    <property type="protein sequence ID" value="KAB5588519.1"/>
    <property type="molecule type" value="Genomic_DNA"/>
</dbReference>
<dbReference type="GO" id="GO:0006310">
    <property type="term" value="P:DNA recombination"/>
    <property type="evidence" value="ECO:0007669"/>
    <property type="project" value="UniProtKB-KW"/>
</dbReference>
<protein>
    <recommendedName>
        <fullName evidence="1">ATP-dependent DNA helicase</fullName>
        <ecNumber evidence="1">5.6.2.3</ecNumber>
    </recommendedName>
</protein>
<accession>A0A5N5QA70</accession>
<gene>
    <name evidence="3" type="ORF">CTheo_8037</name>
</gene>
<dbReference type="EC" id="5.6.2.3" evidence="1"/>
<dbReference type="Pfam" id="PF05970">
    <property type="entry name" value="PIF1"/>
    <property type="match status" value="1"/>
</dbReference>
<comment type="caution">
    <text evidence="3">The sequence shown here is derived from an EMBL/GenBank/DDBJ whole genome shotgun (WGS) entry which is preliminary data.</text>
</comment>
<dbReference type="SUPFAM" id="SSF52540">
    <property type="entry name" value="P-loop containing nucleoside triphosphate hydrolases"/>
    <property type="match status" value="1"/>
</dbReference>
<dbReference type="GO" id="GO:0016887">
    <property type="term" value="F:ATP hydrolysis activity"/>
    <property type="evidence" value="ECO:0007669"/>
    <property type="project" value="RHEA"/>
</dbReference>
<dbReference type="AlphaFoldDB" id="A0A5N5QA70"/>
<reference evidence="3 4" key="1">
    <citation type="journal article" date="2019" name="Fungal Biol. Biotechnol.">
        <title>Draft genome sequence of fastidious pathogen Ceratobasidium theobromae, which causes vascular-streak dieback in Theobroma cacao.</title>
        <authorList>
            <person name="Ali S.S."/>
            <person name="Asman A."/>
            <person name="Shao J."/>
            <person name="Firmansyah A.P."/>
            <person name="Susilo A.W."/>
            <person name="Rosmana A."/>
            <person name="McMahon P."/>
            <person name="Junaid M."/>
            <person name="Guest D."/>
            <person name="Kheng T.Y."/>
            <person name="Meinhardt L.W."/>
            <person name="Bailey B.A."/>
        </authorList>
    </citation>
    <scope>NUCLEOTIDE SEQUENCE [LARGE SCALE GENOMIC DNA]</scope>
    <source>
        <strain evidence="3 4">CT2</strain>
    </source>
</reference>
<keyword evidence="1" id="KW-0227">DNA damage</keyword>
<dbReference type="PANTHER" id="PTHR47642">
    <property type="entry name" value="ATP-DEPENDENT DNA HELICASE"/>
    <property type="match status" value="1"/>
</dbReference>
<evidence type="ECO:0000259" key="2">
    <source>
        <dbReference type="Pfam" id="PF05970"/>
    </source>
</evidence>
<keyword evidence="4" id="KW-1185">Reference proteome</keyword>
<name>A0A5N5QA70_9AGAM</name>
<dbReference type="InterPro" id="IPR010285">
    <property type="entry name" value="DNA_helicase_pif1-like_DEAD"/>
</dbReference>
<dbReference type="GO" id="GO:0043139">
    <property type="term" value="F:5'-3' DNA helicase activity"/>
    <property type="evidence" value="ECO:0007669"/>
    <property type="project" value="UniProtKB-EC"/>
</dbReference>
<sequence length="388" mass="43552">MRAKSTTQRWRETEALIIDEISMVNAHLLDLVDNIARKVRRSSKPFGGIQVIVSGDFFQLPPVPDVEGVRAKSSDLSFAFEAECWDTLFPEAYKLVKIFRQKDPKLISVLNEMRIGELSDTSIALLNTLSREMDFPDGIKPTEIYPYRHLVERANNDRMARLASEGRLFMAEDKAGVDAFGIRISQMEARKMLETRVPESLTLRTDAQVMCVQNISESNLMNGSIGRVLGFLTAKEAVEQGYPVAGAPVKLSDKGVAERVSVSPKYMNLEWPLVRFTNGGEFLMLPSDFVLENAVGEMRARRRQVPLILAWALTIHKAQGQTIDRLKVDLGRTFAPGQAYVAVSRCRTLEGLQLMNFTPKSVFVDPRVVEWDKKLILAPIEGARTKGH</sequence>
<dbReference type="OrthoDB" id="432234at2759"/>
<dbReference type="CDD" id="cd18809">
    <property type="entry name" value="SF1_C_RecD"/>
    <property type="match status" value="1"/>
</dbReference>
<comment type="cofactor">
    <cofactor evidence="1">
        <name>Mg(2+)</name>
        <dbReference type="ChEBI" id="CHEBI:18420"/>
    </cofactor>
</comment>
<keyword evidence="1" id="KW-0233">DNA recombination</keyword>
<keyword evidence="1" id="KW-0547">Nucleotide-binding</keyword>
<keyword evidence="1" id="KW-0347">Helicase</keyword>
<dbReference type="InterPro" id="IPR027417">
    <property type="entry name" value="P-loop_NTPase"/>
</dbReference>
<dbReference type="PANTHER" id="PTHR47642:SF5">
    <property type="entry name" value="ATP-DEPENDENT DNA HELICASE"/>
    <property type="match status" value="1"/>
</dbReference>
<feature type="domain" description="DNA helicase Pif1-like DEAD-box helicase" evidence="2">
    <location>
        <begin position="4"/>
        <end position="105"/>
    </location>
</feature>
<evidence type="ECO:0000256" key="1">
    <source>
        <dbReference type="RuleBase" id="RU363044"/>
    </source>
</evidence>
<evidence type="ECO:0000313" key="3">
    <source>
        <dbReference type="EMBL" id="KAB5588519.1"/>
    </source>
</evidence>
<dbReference type="GO" id="GO:0006281">
    <property type="term" value="P:DNA repair"/>
    <property type="evidence" value="ECO:0007669"/>
    <property type="project" value="UniProtKB-KW"/>
</dbReference>
<dbReference type="GO" id="GO:0000723">
    <property type="term" value="P:telomere maintenance"/>
    <property type="evidence" value="ECO:0007669"/>
    <property type="project" value="InterPro"/>
</dbReference>
<keyword evidence="1" id="KW-0378">Hydrolase</keyword>
<keyword evidence="1" id="KW-0234">DNA repair</keyword>